<dbReference type="PROSITE" id="PS51257">
    <property type="entry name" value="PROKAR_LIPOPROTEIN"/>
    <property type="match status" value="1"/>
</dbReference>
<gene>
    <name evidence="2" type="ORF">V8G56_13875</name>
</gene>
<reference evidence="2 3" key="1">
    <citation type="submission" date="2024-02" db="EMBL/GenBank/DDBJ databases">
        <title>A Gaetbulibacter species isolated from tidal flats and genomic insights of their niches.</title>
        <authorList>
            <person name="Ye Y."/>
        </authorList>
    </citation>
    <scope>NUCLEOTIDE SEQUENCE [LARGE SCALE GENOMIC DNA]</scope>
    <source>
        <strain evidence="2 3">KEM-8</strain>
    </source>
</reference>
<sequence length="120" mass="13357">MKKIFIKIILINLFLFSCTNASESDLIDEQPMATITTYNDIKTIINNNCINCHQSPPLNGANTPLLTYDNIKNAVLNNNLINRISSQAGSPDAMPFGGPRLPQNLIDQIIKWKDDGLIEN</sequence>
<feature type="signal peptide" evidence="1">
    <location>
        <begin position="1"/>
        <end position="21"/>
    </location>
</feature>
<organism evidence="2 3">
    <name type="scientific">Gaetbulibacter aquiaggeris</name>
    <dbReference type="NCBI Taxonomy" id="1735373"/>
    <lineage>
        <taxon>Bacteria</taxon>
        <taxon>Pseudomonadati</taxon>
        <taxon>Bacteroidota</taxon>
        <taxon>Flavobacteriia</taxon>
        <taxon>Flavobacteriales</taxon>
        <taxon>Flavobacteriaceae</taxon>
        <taxon>Gaetbulibacter</taxon>
    </lineage>
</organism>
<evidence type="ECO:0000313" key="3">
    <source>
        <dbReference type="Proteomes" id="UP001610104"/>
    </source>
</evidence>
<accession>A0ABW7MSL6</accession>
<feature type="chain" id="PRO_5045459544" description="Cytochrome c domain-containing protein" evidence="1">
    <location>
        <begin position="22"/>
        <end position="120"/>
    </location>
</feature>
<comment type="caution">
    <text evidence="2">The sequence shown here is derived from an EMBL/GenBank/DDBJ whole genome shotgun (WGS) entry which is preliminary data.</text>
</comment>
<evidence type="ECO:0000313" key="2">
    <source>
        <dbReference type="EMBL" id="MFH6769836.1"/>
    </source>
</evidence>
<protein>
    <recommendedName>
        <fullName evidence="4">Cytochrome c domain-containing protein</fullName>
    </recommendedName>
</protein>
<keyword evidence="1" id="KW-0732">Signal</keyword>
<name>A0ABW7MSL6_9FLAO</name>
<dbReference type="EMBL" id="JBAWKC010000005">
    <property type="protein sequence ID" value="MFH6769836.1"/>
    <property type="molecule type" value="Genomic_DNA"/>
</dbReference>
<dbReference type="RefSeq" id="WP_395439061.1">
    <property type="nucleotide sequence ID" value="NZ_JBAWKC010000005.1"/>
</dbReference>
<proteinExistence type="predicted"/>
<keyword evidence="3" id="KW-1185">Reference proteome</keyword>
<dbReference type="Proteomes" id="UP001610104">
    <property type="component" value="Unassembled WGS sequence"/>
</dbReference>
<evidence type="ECO:0000256" key="1">
    <source>
        <dbReference type="SAM" id="SignalP"/>
    </source>
</evidence>
<evidence type="ECO:0008006" key="4">
    <source>
        <dbReference type="Google" id="ProtNLM"/>
    </source>
</evidence>